<proteinExistence type="predicted"/>
<feature type="domain" description="DinB-like" evidence="1">
    <location>
        <begin position="25"/>
        <end position="146"/>
    </location>
</feature>
<evidence type="ECO:0000313" key="2">
    <source>
        <dbReference type="EMBL" id="MBW7453891.1"/>
    </source>
</evidence>
<gene>
    <name evidence="2" type="ORF">K0U00_07560</name>
</gene>
<dbReference type="EMBL" id="JAHZIK010000128">
    <property type="protein sequence ID" value="MBW7453891.1"/>
    <property type="molecule type" value="Genomic_DNA"/>
</dbReference>
<name>A0ABS7BZ07_9BACL</name>
<comment type="caution">
    <text evidence="2">The sequence shown here is derived from an EMBL/GenBank/DDBJ whole genome shotgun (WGS) entry which is preliminary data.</text>
</comment>
<organism evidence="2 3">
    <name type="scientific">Paenibacillus sepulcri</name>
    <dbReference type="NCBI Taxonomy" id="359917"/>
    <lineage>
        <taxon>Bacteria</taxon>
        <taxon>Bacillati</taxon>
        <taxon>Bacillota</taxon>
        <taxon>Bacilli</taxon>
        <taxon>Bacillales</taxon>
        <taxon>Paenibacillaceae</taxon>
        <taxon>Paenibacillus</taxon>
    </lineage>
</organism>
<dbReference type="RefSeq" id="WP_210040081.1">
    <property type="nucleotide sequence ID" value="NZ_JBHLVU010000007.1"/>
</dbReference>
<reference evidence="2 3" key="1">
    <citation type="submission" date="2021-07" db="EMBL/GenBank/DDBJ databases">
        <title>Paenibacillus radiodurans sp. nov., isolated from the southeastern edge of Tengger Desert.</title>
        <authorList>
            <person name="Zhang G."/>
        </authorList>
    </citation>
    <scope>NUCLEOTIDE SEQUENCE [LARGE SCALE GENOMIC DNA]</scope>
    <source>
        <strain evidence="2 3">CCM 7311</strain>
    </source>
</reference>
<evidence type="ECO:0000259" key="1">
    <source>
        <dbReference type="Pfam" id="PF12867"/>
    </source>
</evidence>
<sequence length="158" mass="18291">MGAVFIPEHHDILSFKAFTSWIAGLNKLDDDLWTKPISEGKWSVSEIVSHILNWDNHIISQILPAVRKGKNITFPDIETYNQKASQYAKSGITQSALIDEVIRTREHLVAQLLEMPDDLYHAHLNYSLAFLIQEFVLHDDQHKEQIESFVNREERVIK</sequence>
<dbReference type="InterPro" id="IPR024775">
    <property type="entry name" value="DinB-like"/>
</dbReference>
<evidence type="ECO:0000313" key="3">
    <source>
        <dbReference type="Proteomes" id="UP001519887"/>
    </source>
</evidence>
<keyword evidence="3" id="KW-1185">Reference proteome</keyword>
<accession>A0ABS7BZ07</accession>
<dbReference type="InterPro" id="IPR034660">
    <property type="entry name" value="DinB/YfiT-like"/>
</dbReference>
<dbReference type="Gene3D" id="1.20.120.450">
    <property type="entry name" value="dinb family like domain"/>
    <property type="match status" value="1"/>
</dbReference>
<dbReference type="SUPFAM" id="SSF109854">
    <property type="entry name" value="DinB/YfiT-like putative metalloenzymes"/>
    <property type="match status" value="1"/>
</dbReference>
<protein>
    <submittedName>
        <fullName evidence="2">DinB family protein</fullName>
    </submittedName>
</protein>
<dbReference type="Proteomes" id="UP001519887">
    <property type="component" value="Unassembled WGS sequence"/>
</dbReference>
<dbReference type="Pfam" id="PF12867">
    <property type="entry name" value="DinB_2"/>
    <property type="match status" value="1"/>
</dbReference>